<dbReference type="EMBL" id="GGEC01050747">
    <property type="protein sequence ID" value="MBX31231.1"/>
    <property type="molecule type" value="Transcribed_RNA"/>
</dbReference>
<evidence type="ECO:0000313" key="1">
    <source>
        <dbReference type="EMBL" id="MBX31231.1"/>
    </source>
</evidence>
<dbReference type="AlphaFoldDB" id="A0A2P2MLW1"/>
<proteinExistence type="predicted"/>
<reference evidence="1" key="1">
    <citation type="submission" date="2018-02" db="EMBL/GenBank/DDBJ databases">
        <title>Rhizophora mucronata_Transcriptome.</title>
        <authorList>
            <person name="Meera S.P."/>
            <person name="Sreeshan A."/>
            <person name="Augustine A."/>
        </authorList>
    </citation>
    <scope>NUCLEOTIDE SEQUENCE</scope>
    <source>
        <tissue evidence="1">Leaf</tissue>
    </source>
</reference>
<sequence length="38" mass="4552">MKTWPPKNVKIRLVIPHFEGYSLRVFLSAEIAILRLQW</sequence>
<accession>A0A2P2MLW1</accession>
<protein>
    <submittedName>
        <fullName evidence="1">Uncharacterized protein</fullName>
    </submittedName>
</protein>
<name>A0A2P2MLW1_RHIMU</name>
<organism evidence="1">
    <name type="scientific">Rhizophora mucronata</name>
    <name type="common">Asiatic mangrove</name>
    <dbReference type="NCBI Taxonomy" id="61149"/>
    <lineage>
        <taxon>Eukaryota</taxon>
        <taxon>Viridiplantae</taxon>
        <taxon>Streptophyta</taxon>
        <taxon>Embryophyta</taxon>
        <taxon>Tracheophyta</taxon>
        <taxon>Spermatophyta</taxon>
        <taxon>Magnoliopsida</taxon>
        <taxon>eudicotyledons</taxon>
        <taxon>Gunneridae</taxon>
        <taxon>Pentapetalae</taxon>
        <taxon>rosids</taxon>
        <taxon>fabids</taxon>
        <taxon>Malpighiales</taxon>
        <taxon>Rhizophoraceae</taxon>
        <taxon>Rhizophora</taxon>
    </lineage>
</organism>